<dbReference type="InterPro" id="IPR032852">
    <property type="entry name" value="ALKBH2"/>
</dbReference>
<gene>
    <name evidence="1" type="ORF">VP01_1082g4</name>
</gene>
<dbReference type="Proteomes" id="UP000037035">
    <property type="component" value="Unassembled WGS sequence"/>
</dbReference>
<protein>
    <submittedName>
        <fullName evidence="1">Uncharacterized protein</fullName>
    </submittedName>
</protein>
<dbReference type="STRING" id="27349.A0A0L6VTA2"/>
<dbReference type="AlphaFoldDB" id="A0A0L6VTA2"/>
<dbReference type="InterPro" id="IPR037151">
    <property type="entry name" value="AlkB-like_sf"/>
</dbReference>
<name>A0A0L6VTA2_9BASI</name>
<evidence type="ECO:0000313" key="1">
    <source>
        <dbReference type="EMBL" id="KNZ63938.1"/>
    </source>
</evidence>
<dbReference type="Gene3D" id="2.60.120.590">
    <property type="entry name" value="Alpha-ketoglutarate-dependent dioxygenase AlkB-like"/>
    <property type="match status" value="1"/>
</dbReference>
<dbReference type="SUPFAM" id="SSF51197">
    <property type="entry name" value="Clavaminate synthase-like"/>
    <property type="match status" value="1"/>
</dbReference>
<sequence>MESKSGWSGGADFHRPRGRLMKMAGWFARRLNCGEPYKYCTGKYKLRSLQVLVHKNWIFPVETKSWEGIPTPAFCAYSVLCRFLWHLEDEALMLPYFAALPLHQKFNEVLSCLYLPGSGMNYHSDNEVFFLITRHLADSLRGIIGSLSLGSTGLMRFKRKPTKMGAGFGARQPPHQQQEQLKRSRREAPVLRLLVGHGDIVFQCGSEIQDRYVHSIATDGLRICPLTLLSESLMAS</sequence>
<dbReference type="OrthoDB" id="2163491at2759"/>
<dbReference type="GO" id="GO:0051747">
    <property type="term" value="F:cytosine C-5 DNA demethylase activity"/>
    <property type="evidence" value="ECO:0007669"/>
    <property type="project" value="TreeGrafter"/>
</dbReference>
<dbReference type="GO" id="GO:0008198">
    <property type="term" value="F:ferrous iron binding"/>
    <property type="evidence" value="ECO:0007669"/>
    <property type="project" value="TreeGrafter"/>
</dbReference>
<evidence type="ECO:0000313" key="2">
    <source>
        <dbReference type="Proteomes" id="UP000037035"/>
    </source>
</evidence>
<dbReference type="PANTHER" id="PTHR31573:SF4">
    <property type="entry name" value="FE2OG DIOXYGENASE DOMAIN-CONTAINING PROTEIN"/>
    <property type="match status" value="1"/>
</dbReference>
<dbReference type="EMBL" id="LAVV01000921">
    <property type="protein sequence ID" value="KNZ63938.1"/>
    <property type="molecule type" value="Genomic_DNA"/>
</dbReference>
<keyword evidence="2" id="KW-1185">Reference proteome</keyword>
<proteinExistence type="predicted"/>
<dbReference type="GO" id="GO:0035516">
    <property type="term" value="F:broad specificity oxidative DNA demethylase activity"/>
    <property type="evidence" value="ECO:0007669"/>
    <property type="project" value="TreeGrafter"/>
</dbReference>
<dbReference type="VEuPathDB" id="FungiDB:VP01_1082g4"/>
<reference evidence="1 2" key="1">
    <citation type="submission" date="2015-08" db="EMBL/GenBank/DDBJ databases">
        <title>Next Generation Sequencing and Analysis of the Genome of Puccinia sorghi L Schw, the Causal Agent of Maize Common Rust.</title>
        <authorList>
            <person name="Rochi L."/>
            <person name="Burguener G."/>
            <person name="Darino M."/>
            <person name="Turjanski A."/>
            <person name="Kreff E."/>
            <person name="Dieguez M.J."/>
            <person name="Sacco F."/>
        </authorList>
    </citation>
    <scope>NUCLEOTIDE SEQUENCE [LARGE SCALE GENOMIC DNA]</scope>
    <source>
        <strain evidence="1 2">RO10H11247</strain>
    </source>
</reference>
<comment type="caution">
    <text evidence="1">The sequence shown here is derived from an EMBL/GenBank/DDBJ whole genome shotgun (WGS) entry which is preliminary data.</text>
</comment>
<accession>A0A0L6VTA2</accession>
<dbReference type="GO" id="GO:0006307">
    <property type="term" value="P:DNA alkylation repair"/>
    <property type="evidence" value="ECO:0007669"/>
    <property type="project" value="TreeGrafter"/>
</dbReference>
<dbReference type="PANTHER" id="PTHR31573">
    <property type="entry name" value="ALPHA-KETOGLUTARATE-DEPENDENT DIOXYGENASE ALKB HOMOLOG 2"/>
    <property type="match status" value="1"/>
</dbReference>
<organism evidence="1 2">
    <name type="scientific">Puccinia sorghi</name>
    <dbReference type="NCBI Taxonomy" id="27349"/>
    <lineage>
        <taxon>Eukaryota</taxon>
        <taxon>Fungi</taxon>
        <taxon>Dikarya</taxon>
        <taxon>Basidiomycota</taxon>
        <taxon>Pucciniomycotina</taxon>
        <taxon>Pucciniomycetes</taxon>
        <taxon>Pucciniales</taxon>
        <taxon>Pucciniaceae</taxon>
        <taxon>Puccinia</taxon>
    </lineage>
</organism>